<evidence type="ECO:0000313" key="3">
    <source>
        <dbReference type="Proteomes" id="UP001054837"/>
    </source>
</evidence>
<keyword evidence="1" id="KW-1133">Transmembrane helix</keyword>
<dbReference type="AlphaFoldDB" id="A0AAV4WAG8"/>
<evidence type="ECO:0000256" key="1">
    <source>
        <dbReference type="SAM" id="Phobius"/>
    </source>
</evidence>
<dbReference type="EMBL" id="BPLQ01014439">
    <property type="protein sequence ID" value="GIY79717.1"/>
    <property type="molecule type" value="Genomic_DNA"/>
</dbReference>
<reference evidence="2 3" key="1">
    <citation type="submission" date="2021-06" db="EMBL/GenBank/DDBJ databases">
        <title>Caerostris darwini draft genome.</title>
        <authorList>
            <person name="Kono N."/>
            <person name="Arakawa K."/>
        </authorList>
    </citation>
    <scope>NUCLEOTIDE SEQUENCE [LARGE SCALE GENOMIC DNA]</scope>
</reference>
<protein>
    <submittedName>
        <fullName evidence="2">Uncharacterized protein</fullName>
    </submittedName>
</protein>
<feature type="transmembrane region" description="Helical" evidence="1">
    <location>
        <begin position="43"/>
        <end position="63"/>
    </location>
</feature>
<dbReference type="Proteomes" id="UP001054837">
    <property type="component" value="Unassembled WGS sequence"/>
</dbReference>
<accession>A0AAV4WAG8</accession>
<gene>
    <name evidence="2" type="ORF">CDAR_448911</name>
</gene>
<keyword evidence="3" id="KW-1185">Reference proteome</keyword>
<name>A0AAV4WAG8_9ARAC</name>
<keyword evidence="1" id="KW-0472">Membrane</keyword>
<sequence length="97" mass="11181">MWQESTGHREVPYRERGDGCFPLLLTPNPLSLLENMNRTRSQFFFFFSGSSIFIPEVLIRLLFPRLFVRPFRLRGDLAGASTPLNRTSFQVFLSAPA</sequence>
<comment type="caution">
    <text evidence="2">The sequence shown here is derived from an EMBL/GenBank/DDBJ whole genome shotgun (WGS) entry which is preliminary data.</text>
</comment>
<keyword evidence="1" id="KW-0812">Transmembrane</keyword>
<evidence type="ECO:0000313" key="2">
    <source>
        <dbReference type="EMBL" id="GIY79717.1"/>
    </source>
</evidence>
<organism evidence="2 3">
    <name type="scientific">Caerostris darwini</name>
    <dbReference type="NCBI Taxonomy" id="1538125"/>
    <lineage>
        <taxon>Eukaryota</taxon>
        <taxon>Metazoa</taxon>
        <taxon>Ecdysozoa</taxon>
        <taxon>Arthropoda</taxon>
        <taxon>Chelicerata</taxon>
        <taxon>Arachnida</taxon>
        <taxon>Araneae</taxon>
        <taxon>Araneomorphae</taxon>
        <taxon>Entelegynae</taxon>
        <taxon>Araneoidea</taxon>
        <taxon>Araneidae</taxon>
        <taxon>Caerostris</taxon>
    </lineage>
</organism>
<proteinExistence type="predicted"/>